<evidence type="ECO:0000256" key="1">
    <source>
        <dbReference type="SAM" id="MobiDB-lite"/>
    </source>
</evidence>
<accession>A0A6G1Q4K9</accession>
<feature type="compositionally biased region" description="Gly residues" evidence="1">
    <location>
        <begin position="1"/>
        <end position="10"/>
    </location>
</feature>
<reference evidence="3" key="2">
    <citation type="submission" date="2019-02" db="EMBL/GenBank/DDBJ databases">
        <title>Opniocepnalus argus Var Kimnra genome.</title>
        <authorList>
            <person name="Zhou C."/>
            <person name="Xiao S."/>
        </authorList>
    </citation>
    <scope>NUCLEOTIDE SEQUENCE [LARGE SCALE GENOMIC DNA]</scope>
</reference>
<evidence type="ECO:0000313" key="2">
    <source>
        <dbReference type="EMBL" id="KAF3697475.1"/>
    </source>
</evidence>
<organism evidence="2 3">
    <name type="scientific">Channa argus</name>
    <name type="common">Northern snakehead</name>
    <name type="synonym">Ophicephalus argus</name>
    <dbReference type="NCBI Taxonomy" id="215402"/>
    <lineage>
        <taxon>Eukaryota</taxon>
        <taxon>Metazoa</taxon>
        <taxon>Chordata</taxon>
        <taxon>Craniata</taxon>
        <taxon>Vertebrata</taxon>
        <taxon>Euteleostomi</taxon>
        <taxon>Actinopterygii</taxon>
        <taxon>Neopterygii</taxon>
        <taxon>Teleostei</taxon>
        <taxon>Neoteleostei</taxon>
        <taxon>Acanthomorphata</taxon>
        <taxon>Anabantaria</taxon>
        <taxon>Anabantiformes</taxon>
        <taxon>Channoidei</taxon>
        <taxon>Channidae</taxon>
        <taxon>Channa</taxon>
    </lineage>
</organism>
<sequence>MLLSKGGGCTSVGKGSRPQTTGSVVRSVPVPAMCRSVSGKDTEPLTAHSPPQLCSAGPSPVEIGEGCVRKGIRPNQHADNDPLWRH</sequence>
<reference evidence="2 3" key="1">
    <citation type="submission" date="2019-02" db="EMBL/GenBank/DDBJ databases">
        <title>Opniocepnalus argus genome.</title>
        <authorList>
            <person name="Zhou C."/>
            <person name="Xiao S."/>
        </authorList>
    </citation>
    <scope>NUCLEOTIDE SEQUENCE [LARGE SCALE GENOMIC DNA]</scope>
    <source>
        <strain evidence="2">OARG1902GOOAL</strain>
        <tissue evidence="2">Muscle</tissue>
    </source>
</reference>
<evidence type="ECO:0000313" key="3">
    <source>
        <dbReference type="Proteomes" id="UP000503349"/>
    </source>
</evidence>
<dbReference type="Proteomes" id="UP000503349">
    <property type="component" value="Chromosome 13"/>
</dbReference>
<keyword evidence="3" id="KW-1185">Reference proteome</keyword>
<dbReference type="AlphaFoldDB" id="A0A6G1Q4K9"/>
<protein>
    <submittedName>
        <fullName evidence="2">Uncharacterized protein</fullName>
    </submittedName>
</protein>
<feature type="region of interest" description="Disordered" evidence="1">
    <location>
        <begin position="1"/>
        <end position="58"/>
    </location>
</feature>
<name>A0A6G1Q4K9_CHAAH</name>
<proteinExistence type="predicted"/>
<gene>
    <name evidence="2" type="ORF">EXN66_Car013155</name>
</gene>
<dbReference type="EMBL" id="CM015724">
    <property type="protein sequence ID" value="KAF3697475.1"/>
    <property type="molecule type" value="Genomic_DNA"/>
</dbReference>